<organism evidence="1 2">
    <name type="scientific">Providencia alcalifaciens</name>
    <dbReference type="NCBI Taxonomy" id="126385"/>
    <lineage>
        <taxon>Bacteria</taxon>
        <taxon>Pseudomonadati</taxon>
        <taxon>Pseudomonadota</taxon>
        <taxon>Gammaproteobacteria</taxon>
        <taxon>Enterobacterales</taxon>
        <taxon>Morganellaceae</taxon>
        <taxon>Providencia</taxon>
    </lineage>
</organism>
<dbReference type="EMBL" id="SMAS01000001">
    <property type="protein sequence ID" value="TCT38649.1"/>
    <property type="molecule type" value="Genomic_DNA"/>
</dbReference>
<dbReference type="RefSeq" id="WP_165906924.1">
    <property type="nucleotide sequence ID" value="NZ_CAWPNQ010000022.1"/>
</dbReference>
<evidence type="ECO:0000313" key="2">
    <source>
        <dbReference type="Proteomes" id="UP000295055"/>
    </source>
</evidence>
<sequence length="57" mass="6235">MDDEAVYNITGTWNGKPFEKLMLAECALDAEATIVFWANLGNASLDDLNVEYHSAVG</sequence>
<comment type="caution">
    <text evidence="1">The sequence shown here is derived from an EMBL/GenBank/DDBJ whole genome shotgun (WGS) entry which is preliminary data.</text>
</comment>
<dbReference type="AlphaFoldDB" id="A0A4V2V4D4"/>
<gene>
    <name evidence="1" type="ORF">EC835_101669</name>
</gene>
<protein>
    <submittedName>
        <fullName evidence="1">Uncharacterized protein</fullName>
    </submittedName>
</protein>
<proteinExistence type="predicted"/>
<accession>A0A4V2V4D4</accession>
<evidence type="ECO:0000313" key="1">
    <source>
        <dbReference type="EMBL" id="TCT38649.1"/>
    </source>
</evidence>
<reference evidence="1 2" key="1">
    <citation type="submission" date="2019-03" db="EMBL/GenBank/DDBJ databases">
        <title>Genomic analyses of the natural microbiome of Caenorhabditis elegans.</title>
        <authorList>
            <person name="Samuel B."/>
        </authorList>
    </citation>
    <scope>NUCLEOTIDE SEQUENCE [LARGE SCALE GENOMIC DNA]</scope>
    <source>
        <strain evidence="1 2">JUb102</strain>
    </source>
</reference>
<dbReference type="Proteomes" id="UP000295055">
    <property type="component" value="Unassembled WGS sequence"/>
</dbReference>
<name>A0A4V2V4D4_9GAMM</name>